<gene>
    <name evidence="1" type="ORF">GCM10023116_22850</name>
</gene>
<accession>A0ABP8V2E5</accession>
<reference evidence="2" key="1">
    <citation type="journal article" date="2019" name="Int. J. Syst. Evol. Microbiol.">
        <title>The Global Catalogue of Microorganisms (GCM) 10K type strain sequencing project: providing services to taxonomists for standard genome sequencing and annotation.</title>
        <authorList>
            <consortium name="The Broad Institute Genomics Platform"/>
            <consortium name="The Broad Institute Genome Sequencing Center for Infectious Disease"/>
            <person name="Wu L."/>
            <person name="Ma J."/>
        </authorList>
    </citation>
    <scope>NUCLEOTIDE SEQUENCE [LARGE SCALE GENOMIC DNA]</scope>
    <source>
        <strain evidence="2">JCM 17805</strain>
    </source>
</reference>
<dbReference type="EMBL" id="BAABFL010000349">
    <property type="protein sequence ID" value="GAA4650002.1"/>
    <property type="molecule type" value="Genomic_DNA"/>
</dbReference>
<keyword evidence="2" id="KW-1185">Reference proteome</keyword>
<evidence type="ECO:0000313" key="2">
    <source>
        <dbReference type="Proteomes" id="UP001500604"/>
    </source>
</evidence>
<organism evidence="1 2">
    <name type="scientific">Kistimonas scapharcae</name>
    <dbReference type="NCBI Taxonomy" id="1036133"/>
    <lineage>
        <taxon>Bacteria</taxon>
        <taxon>Pseudomonadati</taxon>
        <taxon>Pseudomonadota</taxon>
        <taxon>Gammaproteobacteria</taxon>
        <taxon>Oceanospirillales</taxon>
        <taxon>Endozoicomonadaceae</taxon>
        <taxon>Kistimonas</taxon>
    </lineage>
</organism>
<evidence type="ECO:0000313" key="1">
    <source>
        <dbReference type="EMBL" id="GAA4650002.1"/>
    </source>
</evidence>
<dbReference type="RefSeq" id="WP_345196070.1">
    <property type="nucleotide sequence ID" value="NZ_BAABFL010000349.1"/>
</dbReference>
<sequence>MSEGKRELVTVGSTELSQPIDDLHQQLEGYLTHVGLPIDNVVVPISERKKVIASLEESLSIIPVDDRIKSHYLSKYTVAISVGLFDGALNYLWDETVRAFRRLIIAFDLQYFYSIAEKISSRYKSLSKEEDIDQVSEHDLLEACRRIGLLSDVNYQRLEHVNYMRNHASAAHPNDNDIDGHEMLGWLSVCLRHAITAKPDHSLIAVKQLLTNIRTTVIPADDYSVIGADFIKQPIERIDDFLWTVFGLYTTNKTTSDTKQNIAGIAPFIWNAATEDRKYEIGAKFGAFRKNAEVQRKDACQEFLQHVDGLNYKDEDSLAGEIIEKLENLNRAHFGSNNFYNEYPHAKALDDSLPPNGALPRASRSMWVKVISVCFIGNGHGYREGVDESALPYYEKHINNFTEAEIVEFIRLFGDPEFTSPLARTKPSSRVRQQANILKAKTSNAHIINSLDLIINAPGLSVHKVHGTSAFKNSLEYLPAN</sequence>
<dbReference type="Proteomes" id="UP001500604">
    <property type="component" value="Unassembled WGS sequence"/>
</dbReference>
<comment type="caution">
    <text evidence="1">The sequence shown here is derived from an EMBL/GenBank/DDBJ whole genome shotgun (WGS) entry which is preliminary data.</text>
</comment>
<name>A0ABP8V2E5_9GAMM</name>
<proteinExistence type="predicted"/>
<protein>
    <submittedName>
        <fullName evidence="1">Uncharacterized protein</fullName>
    </submittedName>
</protein>